<sequence>MNVEEKSEQEHEIGSLKFTKENWIKKLGNYSPCQVPTSLIRTNAMKAVDRSGLCDTYEATTQQTISGSSQAPLEESNLENIIREFEIGFLSPSKQDRAIYKKKNFVKKIVAAFEVKYKTATGESHEENKSHIVESPRKNGIFSSPYKSNFEVSESFEKFSPLKQNGKNSDESGNVSKNDSTIFKTRSGIFDSPYKSEDEKVIDILPDISKDETKEVKRKSSKESGIFSSLFNCNDSKSVSLSEIRSSSSSLDLKHESSKDFSDFPILFKFDKEDSSEGANFHFSSMVSCLDETKTIDNIDLDVTSPDNVFVADIAFPKTSTMINKFSKDKDDSVIDKFSKDKDDSVIPEISCVDTDRTPKIVGAFLKEPIEVEDTSINWIPIIGKKLPRKRSLKKLLYSLTGKKLNKKDKLFCSEINLSEELREFQDSGYEEKSCSSSSLTSRISFTEVQQENSYIESNRRSTFETFKPRNKSNKEENEVFCYTNHSSRVQNKKLILIEVPREEVKLDLGPCYPPLSMITSLNRKMMAEKPSSPPAVYEFSTKLSKHAYVSKIPKHPFVSLLKMDESLEFSHKYRNSYDSLSVIIKNDLYEVEFRRSCDNLLSSTSCRNFSSTASEYDVPRRFLSDNEILSIRQSILNSKEEPIYDVPKPQGIERPRPSVYEDVTFLKRSAQMKVHDDFKFHYFEPRDSKIYFNDNKMRSLDDLTSKEKSSVF</sequence>
<dbReference type="EMBL" id="CAJDYZ010001425">
    <property type="protein sequence ID" value="CAD1468854.1"/>
    <property type="molecule type" value="Genomic_DNA"/>
</dbReference>
<protein>
    <submittedName>
        <fullName evidence="1">Uncharacterized protein</fullName>
    </submittedName>
</protein>
<dbReference type="AlphaFoldDB" id="A0A6V7GUD8"/>
<dbReference type="OrthoDB" id="7687255at2759"/>
<organism evidence="1 2">
    <name type="scientific">Heterotrigona itama</name>
    <dbReference type="NCBI Taxonomy" id="395501"/>
    <lineage>
        <taxon>Eukaryota</taxon>
        <taxon>Metazoa</taxon>
        <taxon>Ecdysozoa</taxon>
        <taxon>Arthropoda</taxon>
        <taxon>Hexapoda</taxon>
        <taxon>Insecta</taxon>
        <taxon>Pterygota</taxon>
        <taxon>Neoptera</taxon>
        <taxon>Endopterygota</taxon>
        <taxon>Hymenoptera</taxon>
        <taxon>Apocrita</taxon>
        <taxon>Aculeata</taxon>
        <taxon>Apoidea</taxon>
        <taxon>Anthophila</taxon>
        <taxon>Apidae</taxon>
        <taxon>Heterotrigona</taxon>
    </lineage>
</organism>
<dbReference type="Proteomes" id="UP000752696">
    <property type="component" value="Unassembled WGS sequence"/>
</dbReference>
<accession>A0A6V7GUD8</accession>
<name>A0A6V7GUD8_9HYME</name>
<evidence type="ECO:0000313" key="1">
    <source>
        <dbReference type="EMBL" id="CAD1468854.1"/>
    </source>
</evidence>
<keyword evidence="2" id="KW-1185">Reference proteome</keyword>
<proteinExistence type="predicted"/>
<evidence type="ECO:0000313" key="2">
    <source>
        <dbReference type="Proteomes" id="UP000752696"/>
    </source>
</evidence>
<gene>
    <name evidence="1" type="ORF">MHI_LOCUS76753</name>
</gene>
<reference evidence="1" key="1">
    <citation type="submission" date="2020-07" db="EMBL/GenBank/DDBJ databases">
        <authorList>
            <person name="Nazaruddin N."/>
        </authorList>
    </citation>
    <scope>NUCLEOTIDE SEQUENCE</scope>
</reference>
<comment type="caution">
    <text evidence="1">The sequence shown here is derived from an EMBL/GenBank/DDBJ whole genome shotgun (WGS) entry which is preliminary data.</text>
</comment>